<evidence type="ECO:0000256" key="1">
    <source>
        <dbReference type="SAM" id="Phobius"/>
    </source>
</evidence>
<protein>
    <submittedName>
        <fullName evidence="2">Uncharacterized protein</fullName>
    </submittedName>
</protein>
<dbReference type="RefSeq" id="WP_013178250.1">
    <property type="nucleotide sequence ID" value="NC_014221.1"/>
</dbReference>
<dbReference type="HOGENOM" id="CLU_199835_0_0_0"/>
<keyword evidence="1" id="KW-1133">Transmembrane helix</keyword>
<keyword evidence="3" id="KW-1185">Reference proteome</keyword>
<dbReference type="eggNOG" id="ENOG5033C2I">
    <property type="taxonomic scope" value="Bacteria"/>
</dbReference>
<keyword evidence="1" id="KW-0472">Membrane</keyword>
<evidence type="ECO:0000313" key="3">
    <source>
        <dbReference type="Proteomes" id="UP000000379"/>
    </source>
</evidence>
<accession>D7CQ99</accession>
<dbReference type="EMBL" id="CP002049">
    <property type="protein sequence ID" value="ADI14883.1"/>
    <property type="molecule type" value="Genomic_DNA"/>
</dbReference>
<gene>
    <name evidence="2" type="ordered locus">Trad_1765</name>
</gene>
<feature type="transmembrane region" description="Helical" evidence="1">
    <location>
        <begin position="30"/>
        <end position="46"/>
    </location>
</feature>
<feature type="transmembrane region" description="Helical" evidence="1">
    <location>
        <begin position="53"/>
        <end position="71"/>
    </location>
</feature>
<feature type="transmembrane region" description="Helical" evidence="1">
    <location>
        <begin position="7"/>
        <end position="24"/>
    </location>
</feature>
<reference evidence="3" key="1">
    <citation type="submission" date="2010-05" db="EMBL/GenBank/DDBJ databases">
        <title>The complete genome of Truepera radiovictris DSM 17093.</title>
        <authorList>
            <consortium name="US DOE Joint Genome Institute (JGI-PGF)"/>
            <person name="Lucas S."/>
            <person name="Copeland A."/>
            <person name="Lapidus A."/>
            <person name="Glavina del Rio T."/>
            <person name="Dalin E."/>
            <person name="Tice H."/>
            <person name="Bruce D."/>
            <person name="Goodwin L."/>
            <person name="Pitluck S."/>
            <person name="Kyrpides N."/>
            <person name="Mavromatis K."/>
            <person name="Ovchinnikova G."/>
            <person name="Munk A.C."/>
            <person name="Detter J.C."/>
            <person name="Han C."/>
            <person name="Tapia R."/>
            <person name="Land M."/>
            <person name="Hauser L."/>
            <person name="Markowitz V."/>
            <person name="Cheng J.-F."/>
            <person name="Hugenholtz P."/>
            <person name="Woyke T."/>
            <person name="Wu D."/>
            <person name="Tindall B."/>
            <person name="Pomrenke H.G."/>
            <person name="Brambilla E."/>
            <person name="Klenk H.-P."/>
            <person name="Eisen J.A."/>
        </authorList>
    </citation>
    <scope>NUCLEOTIDE SEQUENCE [LARGE SCALE GENOMIC DNA]</scope>
    <source>
        <strain evidence="3">DSM 17093 / CIP 108686 / LMG 22925 / RQ-24</strain>
    </source>
</reference>
<dbReference type="OrthoDB" id="7391824at2"/>
<dbReference type="KEGG" id="tra:Trad_1765"/>
<name>D7CQ99_TRURR</name>
<dbReference type="Proteomes" id="UP000000379">
    <property type="component" value="Chromosome"/>
</dbReference>
<proteinExistence type="predicted"/>
<reference evidence="2 3" key="2">
    <citation type="journal article" date="2011" name="Stand. Genomic Sci.">
        <title>Complete genome sequence of Truepera radiovictrix type strain (RQ-24).</title>
        <authorList>
            <person name="Ivanova N."/>
            <person name="Rohde C."/>
            <person name="Munk C."/>
            <person name="Nolan M."/>
            <person name="Lucas S."/>
            <person name="Del Rio T.G."/>
            <person name="Tice H."/>
            <person name="Deshpande S."/>
            <person name="Cheng J.F."/>
            <person name="Tapia R."/>
            <person name="Han C."/>
            <person name="Goodwin L."/>
            <person name="Pitluck S."/>
            <person name="Liolios K."/>
            <person name="Mavromatis K."/>
            <person name="Mikhailova N."/>
            <person name="Pati A."/>
            <person name="Chen A."/>
            <person name="Palaniappan K."/>
            <person name="Land M."/>
            <person name="Hauser L."/>
            <person name="Chang Y.J."/>
            <person name="Jeffries C.D."/>
            <person name="Brambilla E."/>
            <person name="Rohde M."/>
            <person name="Goker M."/>
            <person name="Tindall B.J."/>
            <person name="Woyke T."/>
            <person name="Bristow J."/>
            <person name="Eisen J.A."/>
            <person name="Markowitz V."/>
            <person name="Hugenholtz P."/>
            <person name="Kyrpides N.C."/>
            <person name="Klenk H.P."/>
            <person name="Lapidus A."/>
        </authorList>
    </citation>
    <scope>NUCLEOTIDE SEQUENCE [LARGE SCALE GENOMIC DNA]</scope>
    <source>
        <strain evidence="3">DSM 17093 / CIP 108686 / LMG 22925 / RQ-24</strain>
    </source>
</reference>
<organism evidence="2 3">
    <name type="scientific">Truepera radiovictrix (strain DSM 17093 / CIP 108686 / LMG 22925 / RQ-24)</name>
    <dbReference type="NCBI Taxonomy" id="649638"/>
    <lineage>
        <taxon>Bacteria</taxon>
        <taxon>Thermotogati</taxon>
        <taxon>Deinococcota</taxon>
        <taxon>Deinococci</taxon>
        <taxon>Trueperales</taxon>
        <taxon>Trueperaceae</taxon>
        <taxon>Truepera</taxon>
    </lineage>
</organism>
<dbReference type="AlphaFoldDB" id="D7CQ99"/>
<evidence type="ECO:0000313" key="2">
    <source>
        <dbReference type="EMBL" id="ADI14883.1"/>
    </source>
</evidence>
<keyword evidence="1" id="KW-0812">Transmembrane</keyword>
<sequence>MNVISILVGIIALIVALIGFFPLLGWLNWLAIPIALVGLIIGQFDVRRGGRNFNIIVLIFSTVRLFLGGGIL</sequence>